<sequence length="170" mass="19146">MTDKLATLEHTEDGGLIRFERTFPNPIEDVWSALTEPERLADWWPPFATNVHVDLREGGAMSFDWPDGPQLEFRFLRIEPPTLLEHTHTSPGSWMRYELAATDEGTLLRATYFVPEPDQAIQRGDVVGAHYGFDRLRTALAGHPAPLDMEAFARLQQRYAELGLASAAQG</sequence>
<reference evidence="3 5" key="2">
    <citation type="submission" date="2016-02" db="EMBL/GenBank/DDBJ databases">
        <title>Complete Genome Sequence of Propionibacterium acidipropionici ATCC 55737.</title>
        <authorList>
            <person name="Luna Flores C.H."/>
            <person name="Nielsen L.K."/>
            <person name="Marcellin E."/>
        </authorList>
    </citation>
    <scope>NUCLEOTIDE SEQUENCE [LARGE SCALE GENOMIC DNA]</scope>
    <source>
        <strain evidence="3 5">ATCC 55737</strain>
    </source>
</reference>
<dbReference type="EMBL" id="CP014352">
    <property type="protein sequence ID" value="AMS05175.1"/>
    <property type="molecule type" value="Genomic_DNA"/>
</dbReference>
<dbReference type="EMBL" id="CP015970">
    <property type="protein sequence ID" value="AOZ46655.1"/>
    <property type="molecule type" value="Genomic_DNA"/>
</dbReference>
<dbReference type="GeneID" id="88085068"/>
<protein>
    <submittedName>
        <fullName evidence="3">Activator of Hsp90 ATPase 1 family protein</fullName>
    </submittedName>
</protein>
<dbReference type="InterPro" id="IPR023393">
    <property type="entry name" value="START-like_dom_sf"/>
</dbReference>
<keyword evidence="6" id="KW-1185">Reference proteome</keyword>
<dbReference type="RefSeq" id="WP_015071359.1">
    <property type="nucleotide sequence ID" value="NZ_CP013126.1"/>
</dbReference>
<dbReference type="AlphaFoldDB" id="A0A142KGD7"/>
<evidence type="ECO:0000256" key="1">
    <source>
        <dbReference type="ARBA" id="ARBA00006817"/>
    </source>
</evidence>
<gene>
    <name evidence="4" type="ORF">A8L58_08010</name>
    <name evidence="3" type="ORF">AXH35_06545</name>
</gene>
<organism evidence="3 5">
    <name type="scientific">Acidipropionibacterium acidipropionici</name>
    <dbReference type="NCBI Taxonomy" id="1748"/>
    <lineage>
        <taxon>Bacteria</taxon>
        <taxon>Bacillati</taxon>
        <taxon>Actinomycetota</taxon>
        <taxon>Actinomycetes</taxon>
        <taxon>Propionibacteriales</taxon>
        <taxon>Propionibacteriaceae</taxon>
        <taxon>Acidipropionibacterium</taxon>
    </lineage>
</organism>
<dbReference type="CDD" id="cd08899">
    <property type="entry name" value="SRPBCC_CalC_Aha1-like_6"/>
    <property type="match status" value="1"/>
</dbReference>
<dbReference type="OrthoDB" id="8117292at2"/>
<dbReference type="Proteomes" id="UP000075221">
    <property type="component" value="Chromosome"/>
</dbReference>
<evidence type="ECO:0000259" key="2">
    <source>
        <dbReference type="Pfam" id="PF08327"/>
    </source>
</evidence>
<reference evidence="4 6" key="1">
    <citation type="journal article" date="2016" name="Plant Dis.">
        <title>Improved production of propionic acid using genome shuffling.</title>
        <authorList>
            <person name="Luna-Flores C.H."/>
            <person name="Palfreyman R.W."/>
            <person name="Kromer J.O."/>
            <person name="Nielsen L.K."/>
            <person name="Marcellin E."/>
        </authorList>
    </citation>
    <scope>NUCLEOTIDE SEQUENCE [LARGE SCALE GENOMIC DNA]</scope>
    <source>
        <strain evidence="4 6">F3E8</strain>
    </source>
</reference>
<evidence type="ECO:0000313" key="4">
    <source>
        <dbReference type="EMBL" id="AOZ46655.1"/>
    </source>
</evidence>
<accession>A0A142KGD7</accession>
<dbReference type="OMA" id="MRWELES"/>
<feature type="domain" description="Activator of Hsp90 ATPase homologue 1/2-like C-terminal" evidence="2">
    <location>
        <begin position="26"/>
        <end position="139"/>
    </location>
</feature>
<dbReference type="Pfam" id="PF08327">
    <property type="entry name" value="AHSA1"/>
    <property type="match status" value="1"/>
</dbReference>
<dbReference type="KEGG" id="aaci:ASQ49_08595"/>
<dbReference type="Gene3D" id="3.30.530.20">
    <property type="match status" value="1"/>
</dbReference>
<comment type="similarity">
    <text evidence="1">Belongs to the AHA1 family.</text>
</comment>
<evidence type="ECO:0000313" key="3">
    <source>
        <dbReference type="EMBL" id="AMS05175.1"/>
    </source>
</evidence>
<evidence type="ECO:0000313" key="5">
    <source>
        <dbReference type="Proteomes" id="UP000075221"/>
    </source>
</evidence>
<dbReference type="Proteomes" id="UP000178666">
    <property type="component" value="Chromosome"/>
</dbReference>
<evidence type="ECO:0000313" key="6">
    <source>
        <dbReference type="Proteomes" id="UP000178666"/>
    </source>
</evidence>
<proteinExistence type="inferred from homology"/>
<dbReference type="SUPFAM" id="SSF55961">
    <property type="entry name" value="Bet v1-like"/>
    <property type="match status" value="1"/>
</dbReference>
<name>A0A142KGD7_9ACTN</name>
<dbReference type="InterPro" id="IPR013538">
    <property type="entry name" value="ASHA1/2-like_C"/>
</dbReference>